<evidence type="ECO:0008006" key="4">
    <source>
        <dbReference type="Google" id="ProtNLM"/>
    </source>
</evidence>
<dbReference type="PROSITE" id="PS51257">
    <property type="entry name" value="PROKAR_LIPOPROTEIN"/>
    <property type="match status" value="1"/>
</dbReference>
<reference evidence="2 3" key="1">
    <citation type="submission" date="2018-08" db="EMBL/GenBank/DDBJ databases">
        <title>A genome reference for cultivated species of the human gut microbiota.</title>
        <authorList>
            <person name="Zou Y."/>
            <person name="Xue W."/>
            <person name="Luo G."/>
        </authorList>
    </citation>
    <scope>NUCLEOTIDE SEQUENCE [LARGE SCALE GENOMIC DNA]</scope>
    <source>
        <strain evidence="2 3">AF24-12</strain>
    </source>
</reference>
<dbReference type="RefSeq" id="WP_117586478.1">
    <property type="nucleotide sequence ID" value="NZ_QRVA01000009.1"/>
</dbReference>
<evidence type="ECO:0000313" key="3">
    <source>
        <dbReference type="Proteomes" id="UP000283872"/>
    </source>
</evidence>
<keyword evidence="1" id="KW-0732">Signal</keyword>
<dbReference type="InterPro" id="IPR011047">
    <property type="entry name" value="Quinoprotein_ADH-like_sf"/>
</dbReference>
<dbReference type="InterPro" id="IPR015943">
    <property type="entry name" value="WD40/YVTN_repeat-like_dom_sf"/>
</dbReference>
<dbReference type="EMBL" id="QRVA01000009">
    <property type="protein sequence ID" value="RGS17091.1"/>
    <property type="molecule type" value="Genomic_DNA"/>
</dbReference>
<comment type="caution">
    <text evidence="2">The sequence shown here is derived from an EMBL/GenBank/DDBJ whole genome shotgun (WGS) entry which is preliminary data.</text>
</comment>
<feature type="signal peptide" evidence="1">
    <location>
        <begin position="1"/>
        <end position="24"/>
    </location>
</feature>
<protein>
    <recommendedName>
        <fullName evidence="4">PQQ-binding-like beta-propeller repeat protein</fullName>
    </recommendedName>
</protein>
<gene>
    <name evidence="2" type="ORF">DWY11_05550</name>
</gene>
<sequence>MKAMNFKLATISFAALLLASCSDSNNILENGGTTPIKTVVGSAVTSTTDAQELASRITNYKVTSETSKARTRAYTRVANNTTRPADAIDIREVIKLNSNQLEGGKNYYVPEGITIENGFNCSQWKNNNVPANIYVEGTFKLNNSWGQGNIIVLKKGTLYASNTNEPFKDQNSIENHGTIIYDANQSQAIIKQYVYNEGNMDLKDKDVKLTNNGNLAVTGNFEAKNLEVGSNCKFVSSCSANITGKAYFTNNCEVQFMYLKAGNITEDSGAKLYISPNSMMICDGRWINYNHGQGYLTLEEKGTAYIQTKEIEFNLPDNLKHKNNKGEVDEITCDMFRTPGNGANIVVNVVGDMFEQGVSSPLNKDIVKWNKNGNVILADDDEAKKLTIPATDCNNGGYNTEDPKPDKPTTDLIISVDYDHTHNISATGIMDLDGYLYMSYHTNQEQKDNKDNSHGGCVEVLTPVENNKIRLLQYLYDSQRVIDFNHILAVELNNGEKKIFLPGNYKGKGAILSYMTINEDHMLATESKEITTSDVDKDGNPIVKIVEPLQYTQLHPATEEYKGKKYDENCVVYNKKKNHLIVATTEGYVVYDANTMNEVDKIERPGKVKHVAIGNGKIVGLYLNDKNHSSDDEVGATIEVINRDDEDFENSTKFKTTVGIKPNDGKNVVSVRDNLIYVCQSGLGLYVYNMKGEEQWHWQMPKAWNDKKNVYKALCNGCDVDDKYVYLAYGSYGLVVLDKNTHEVVAHRVASKSANYVKVRDNYIYVAYGRDRLQVYNLSTGAHTETNYQKK</sequence>
<organism evidence="2 3">
    <name type="scientific">Segatella copri</name>
    <dbReference type="NCBI Taxonomy" id="165179"/>
    <lineage>
        <taxon>Bacteria</taxon>
        <taxon>Pseudomonadati</taxon>
        <taxon>Bacteroidota</taxon>
        <taxon>Bacteroidia</taxon>
        <taxon>Bacteroidales</taxon>
        <taxon>Prevotellaceae</taxon>
        <taxon>Segatella</taxon>
    </lineage>
</organism>
<evidence type="ECO:0000256" key="1">
    <source>
        <dbReference type="SAM" id="SignalP"/>
    </source>
</evidence>
<evidence type="ECO:0000313" key="2">
    <source>
        <dbReference type="EMBL" id="RGS17091.1"/>
    </source>
</evidence>
<dbReference type="SUPFAM" id="SSF50998">
    <property type="entry name" value="Quinoprotein alcohol dehydrogenase-like"/>
    <property type="match status" value="1"/>
</dbReference>
<dbReference type="AlphaFoldDB" id="A0A3E5E797"/>
<dbReference type="Proteomes" id="UP000283872">
    <property type="component" value="Unassembled WGS sequence"/>
</dbReference>
<accession>A0A3E5E797</accession>
<name>A0A3E5E797_9BACT</name>
<feature type="chain" id="PRO_5043182911" description="PQQ-binding-like beta-propeller repeat protein" evidence="1">
    <location>
        <begin position="25"/>
        <end position="791"/>
    </location>
</feature>
<proteinExistence type="predicted"/>
<dbReference type="Gene3D" id="2.130.10.10">
    <property type="entry name" value="YVTN repeat-like/Quinoprotein amine dehydrogenase"/>
    <property type="match status" value="1"/>
</dbReference>